<feature type="compositionally biased region" description="Gly residues" evidence="1">
    <location>
        <begin position="69"/>
        <end position="79"/>
    </location>
</feature>
<organism evidence="2 3">
    <name type="scientific">Trifolium medium</name>
    <dbReference type="NCBI Taxonomy" id="97028"/>
    <lineage>
        <taxon>Eukaryota</taxon>
        <taxon>Viridiplantae</taxon>
        <taxon>Streptophyta</taxon>
        <taxon>Embryophyta</taxon>
        <taxon>Tracheophyta</taxon>
        <taxon>Spermatophyta</taxon>
        <taxon>Magnoliopsida</taxon>
        <taxon>eudicotyledons</taxon>
        <taxon>Gunneridae</taxon>
        <taxon>Pentapetalae</taxon>
        <taxon>rosids</taxon>
        <taxon>fabids</taxon>
        <taxon>Fabales</taxon>
        <taxon>Fabaceae</taxon>
        <taxon>Papilionoideae</taxon>
        <taxon>50 kb inversion clade</taxon>
        <taxon>NPAAA clade</taxon>
        <taxon>Hologalegina</taxon>
        <taxon>IRL clade</taxon>
        <taxon>Trifolieae</taxon>
        <taxon>Trifolium</taxon>
    </lineage>
</organism>
<dbReference type="Proteomes" id="UP000265520">
    <property type="component" value="Unassembled WGS sequence"/>
</dbReference>
<evidence type="ECO:0000313" key="2">
    <source>
        <dbReference type="EMBL" id="MCI72778.1"/>
    </source>
</evidence>
<proteinExistence type="predicted"/>
<feature type="non-terminal residue" evidence="2">
    <location>
        <position position="79"/>
    </location>
</feature>
<comment type="caution">
    <text evidence="2">The sequence shown here is derived from an EMBL/GenBank/DDBJ whole genome shotgun (WGS) entry which is preliminary data.</text>
</comment>
<evidence type="ECO:0000256" key="1">
    <source>
        <dbReference type="SAM" id="MobiDB-lite"/>
    </source>
</evidence>
<protein>
    <submittedName>
        <fullName evidence="2">Uncharacterized protein</fullName>
    </submittedName>
</protein>
<sequence>KRDVAVESAMPDGRMGEGTSLFLPKTTCPLPPSPAALTNVPRGMRLQSQGGLWGDGPVLEDWEKDLGPPSGGGVSSPGP</sequence>
<dbReference type="EMBL" id="LXQA010825084">
    <property type="protein sequence ID" value="MCI72778.1"/>
    <property type="molecule type" value="Genomic_DNA"/>
</dbReference>
<feature type="region of interest" description="Disordered" evidence="1">
    <location>
        <begin position="1"/>
        <end position="21"/>
    </location>
</feature>
<name>A0A392UIN2_9FABA</name>
<dbReference type="AlphaFoldDB" id="A0A392UIN2"/>
<feature type="non-terminal residue" evidence="2">
    <location>
        <position position="1"/>
    </location>
</feature>
<reference evidence="2 3" key="1">
    <citation type="journal article" date="2018" name="Front. Plant Sci.">
        <title>Red Clover (Trifolium pratense) and Zigzag Clover (T. medium) - A Picture of Genomic Similarities and Differences.</title>
        <authorList>
            <person name="Dluhosova J."/>
            <person name="Istvanek J."/>
            <person name="Nedelnik J."/>
            <person name="Repkova J."/>
        </authorList>
    </citation>
    <scope>NUCLEOTIDE SEQUENCE [LARGE SCALE GENOMIC DNA]</scope>
    <source>
        <strain evidence="3">cv. 10/8</strain>
        <tissue evidence="2">Leaf</tissue>
    </source>
</reference>
<evidence type="ECO:0000313" key="3">
    <source>
        <dbReference type="Proteomes" id="UP000265520"/>
    </source>
</evidence>
<feature type="region of interest" description="Disordered" evidence="1">
    <location>
        <begin position="35"/>
        <end position="79"/>
    </location>
</feature>
<accession>A0A392UIN2</accession>
<keyword evidence="3" id="KW-1185">Reference proteome</keyword>